<feature type="region of interest" description="Disordered" evidence="6">
    <location>
        <begin position="451"/>
        <end position="474"/>
    </location>
</feature>
<dbReference type="KEGG" id="ncs:NCAS_0A15260"/>
<evidence type="ECO:0000256" key="3">
    <source>
        <dbReference type="ARBA" id="ARBA00013801"/>
    </source>
</evidence>
<dbReference type="Proteomes" id="UP000001640">
    <property type="component" value="Chromosome 1"/>
</dbReference>
<dbReference type="GeneID" id="96901559"/>
<evidence type="ECO:0000256" key="2">
    <source>
        <dbReference type="ARBA" id="ARBA00005246"/>
    </source>
</evidence>
<dbReference type="AlphaFoldDB" id="G0V9D3"/>
<dbReference type="PANTHER" id="PTHR13430:SF4">
    <property type="entry name" value="AUTOPHAGY-RELATED PROTEIN 13"/>
    <property type="match status" value="1"/>
</dbReference>
<evidence type="ECO:0000256" key="6">
    <source>
        <dbReference type="SAM" id="MobiDB-lite"/>
    </source>
</evidence>
<dbReference type="GO" id="GO:0034727">
    <property type="term" value="P:piecemeal microautophagy of the nucleus"/>
    <property type="evidence" value="ECO:0007669"/>
    <property type="project" value="EnsemblFungi"/>
</dbReference>
<organism evidence="8 9">
    <name type="scientific">Naumovozyma castellii</name>
    <name type="common">Yeast</name>
    <name type="synonym">Saccharomyces castellii</name>
    <dbReference type="NCBI Taxonomy" id="27288"/>
    <lineage>
        <taxon>Eukaryota</taxon>
        <taxon>Fungi</taxon>
        <taxon>Dikarya</taxon>
        <taxon>Ascomycota</taxon>
        <taxon>Saccharomycotina</taxon>
        <taxon>Saccharomycetes</taxon>
        <taxon>Saccharomycetales</taxon>
        <taxon>Saccharomycetaceae</taxon>
        <taxon>Naumovozyma</taxon>
    </lineage>
</organism>
<keyword evidence="4 5" id="KW-0072">Autophagy</keyword>
<evidence type="ECO:0000256" key="5">
    <source>
        <dbReference type="RuleBase" id="RU361214"/>
    </source>
</evidence>
<dbReference type="PANTHER" id="PTHR13430">
    <property type="match status" value="1"/>
</dbReference>
<proteinExistence type="inferred from homology"/>
<feature type="compositionally biased region" description="Low complexity" evidence="6">
    <location>
        <begin position="525"/>
        <end position="537"/>
    </location>
</feature>
<dbReference type="Pfam" id="PF10033">
    <property type="entry name" value="ATG13"/>
    <property type="match status" value="1"/>
</dbReference>
<dbReference type="InParanoid" id="G0V9D3"/>
<dbReference type="GO" id="GO:0034497">
    <property type="term" value="P:protein localization to phagophore assembly site"/>
    <property type="evidence" value="ECO:0007669"/>
    <property type="project" value="EnsemblFungi"/>
</dbReference>
<gene>
    <name evidence="8" type="primary">NCAS0A15260</name>
    <name evidence="8" type="ordered locus">NCAS_0A15260</name>
</gene>
<dbReference type="eggNOG" id="KOG4573">
    <property type="taxonomic scope" value="Eukaryota"/>
</dbReference>
<dbReference type="GO" id="GO:0008289">
    <property type="term" value="F:lipid binding"/>
    <property type="evidence" value="ECO:0007669"/>
    <property type="project" value="EnsemblFungi"/>
</dbReference>
<evidence type="ECO:0000313" key="9">
    <source>
        <dbReference type="Proteomes" id="UP000001640"/>
    </source>
</evidence>
<evidence type="ECO:0000256" key="4">
    <source>
        <dbReference type="ARBA" id="ARBA00023006"/>
    </source>
</evidence>
<comment type="subcellular location">
    <subcellularLocation>
        <location evidence="1">Preautophagosomal structure</location>
    </subcellularLocation>
</comment>
<evidence type="ECO:0000313" key="8">
    <source>
        <dbReference type="EMBL" id="CCC68084.1"/>
    </source>
</evidence>
<dbReference type="GO" id="GO:0010508">
    <property type="term" value="P:positive regulation of autophagy"/>
    <property type="evidence" value="ECO:0007669"/>
    <property type="project" value="EnsemblFungi"/>
</dbReference>
<dbReference type="Gene3D" id="6.10.140.1900">
    <property type="match status" value="1"/>
</dbReference>
<feature type="region of interest" description="Disordered" evidence="6">
    <location>
        <begin position="630"/>
        <end position="652"/>
    </location>
</feature>
<reference evidence="8 9" key="1">
    <citation type="journal article" date="2011" name="Proc. Natl. Acad. Sci. U.S.A.">
        <title>Evolutionary erosion of yeast sex chromosomes by mating-type switching accidents.</title>
        <authorList>
            <person name="Gordon J.L."/>
            <person name="Armisen D."/>
            <person name="Proux-Wera E."/>
            <person name="Oheigeartaigh S.S."/>
            <person name="Byrne K.P."/>
            <person name="Wolfe K.H."/>
        </authorList>
    </citation>
    <scope>NUCLEOTIDE SEQUENCE [LARGE SCALE GENOMIC DNA]</scope>
    <source>
        <strain evidence="9">ATCC 76901 / BCRC 22586 / CBS 4309 / NBRC 1992 / NRRL Y-12630</strain>
    </source>
</reference>
<dbReference type="GO" id="GO:0006995">
    <property type="term" value="P:cellular response to nitrogen starvation"/>
    <property type="evidence" value="ECO:0007669"/>
    <property type="project" value="EnsemblFungi"/>
</dbReference>
<comment type="similarity">
    <text evidence="2 5">Belongs to the ATG13 family. Fungi subfamily.</text>
</comment>
<dbReference type="Gene3D" id="3.30.900.10">
    <property type="entry name" value="HORMA domain"/>
    <property type="match status" value="1"/>
</dbReference>
<dbReference type="FunCoup" id="G0V9D3">
    <property type="interactions" value="57"/>
</dbReference>
<dbReference type="GO" id="GO:0019887">
    <property type="term" value="F:protein kinase regulator activity"/>
    <property type="evidence" value="ECO:0007669"/>
    <property type="project" value="EnsemblFungi"/>
</dbReference>
<feature type="compositionally biased region" description="Basic and acidic residues" evidence="6">
    <location>
        <begin position="259"/>
        <end position="271"/>
    </location>
</feature>
<feature type="compositionally biased region" description="Polar residues" evidence="6">
    <location>
        <begin position="336"/>
        <end position="351"/>
    </location>
</feature>
<dbReference type="STRING" id="1064592.G0V9D3"/>
<accession>G0V9D3</accession>
<feature type="compositionally biased region" description="Low complexity" evidence="6">
    <location>
        <begin position="352"/>
        <end position="367"/>
    </location>
</feature>
<dbReference type="GO" id="GO:0070772">
    <property type="term" value="C:PAS complex"/>
    <property type="evidence" value="ECO:0007669"/>
    <property type="project" value="EnsemblFungi"/>
</dbReference>
<feature type="compositionally biased region" description="Low complexity" evidence="6">
    <location>
        <begin position="462"/>
        <end position="472"/>
    </location>
</feature>
<dbReference type="GO" id="GO:0071211">
    <property type="term" value="P:protein targeting to vacuole involved in autophagy"/>
    <property type="evidence" value="ECO:0007669"/>
    <property type="project" value="EnsemblFungi"/>
</dbReference>
<dbReference type="GO" id="GO:0071255">
    <property type="term" value="P:Cvt vesicle assembly"/>
    <property type="evidence" value="ECO:0007669"/>
    <property type="project" value="EnsemblFungi"/>
</dbReference>
<dbReference type="OMA" id="WNVCKGT"/>
<name>G0V9D3_NAUCA</name>
<dbReference type="RefSeq" id="XP_003674462.1">
    <property type="nucleotide sequence ID" value="XM_003674414.1"/>
</dbReference>
<dbReference type="GO" id="GO:0120095">
    <property type="term" value="C:vacuole-isolation membrane contact site"/>
    <property type="evidence" value="ECO:0007669"/>
    <property type="project" value="EnsemblFungi"/>
</dbReference>
<dbReference type="InterPro" id="IPR036570">
    <property type="entry name" value="HORMA_dom_sf"/>
</dbReference>
<feature type="domain" description="Autophagy-related protein 13 N-terminal" evidence="7">
    <location>
        <begin position="14"/>
        <end position="252"/>
    </location>
</feature>
<feature type="region of interest" description="Disordered" evidence="6">
    <location>
        <begin position="492"/>
        <end position="540"/>
    </location>
</feature>
<dbReference type="GO" id="GO:0000423">
    <property type="term" value="P:mitophagy"/>
    <property type="evidence" value="ECO:0007669"/>
    <property type="project" value="TreeGrafter"/>
</dbReference>
<dbReference type="EMBL" id="HE576752">
    <property type="protein sequence ID" value="CCC68084.1"/>
    <property type="molecule type" value="Genomic_DNA"/>
</dbReference>
<dbReference type="GO" id="GO:0070016">
    <property type="term" value="F:armadillo repeat domain binding"/>
    <property type="evidence" value="ECO:0007669"/>
    <property type="project" value="EnsemblFungi"/>
</dbReference>
<evidence type="ECO:0000256" key="1">
    <source>
        <dbReference type="ARBA" id="ARBA00004329"/>
    </source>
</evidence>
<evidence type="ECO:0000259" key="7">
    <source>
        <dbReference type="Pfam" id="PF10033"/>
    </source>
</evidence>
<dbReference type="GO" id="GO:0060341">
    <property type="term" value="P:regulation of cellular localization"/>
    <property type="evidence" value="ECO:0007669"/>
    <property type="project" value="EnsemblFungi"/>
</dbReference>
<dbReference type="GO" id="GO:0005829">
    <property type="term" value="C:cytosol"/>
    <property type="evidence" value="ECO:0007669"/>
    <property type="project" value="TreeGrafter"/>
</dbReference>
<dbReference type="GO" id="GO:1990316">
    <property type="term" value="C:Atg1/ULK1 kinase complex"/>
    <property type="evidence" value="ECO:0007669"/>
    <property type="project" value="EnsemblFungi"/>
</dbReference>
<reference key="2">
    <citation type="submission" date="2011-08" db="EMBL/GenBank/DDBJ databases">
        <title>Genome sequence of Naumovozyma castellii.</title>
        <authorList>
            <person name="Gordon J.L."/>
            <person name="Armisen D."/>
            <person name="Proux-Wera E."/>
            <person name="OhEigeartaigh S.S."/>
            <person name="Byrne K.P."/>
            <person name="Wolfe K.H."/>
        </authorList>
    </citation>
    <scope>NUCLEOTIDE SEQUENCE</scope>
    <source>
        <strain>Type strain:CBS 4309</strain>
    </source>
</reference>
<protein>
    <recommendedName>
        <fullName evidence="3 5">Autophagy-related protein 13</fullName>
    </recommendedName>
</protein>
<dbReference type="GO" id="GO:0000407">
    <property type="term" value="C:phagophore assembly site"/>
    <property type="evidence" value="ECO:0007669"/>
    <property type="project" value="UniProtKB-SubCell"/>
</dbReference>
<dbReference type="InterPro" id="IPR018731">
    <property type="entry name" value="Atg13_N"/>
</dbReference>
<dbReference type="OrthoDB" id="70161at2759"/>
<feature type="compositionally biased region" description="Low complexity" evidence="6">
    <location>
        <begin position="312"/>
        <end position="325"/>
    </location>
</feature>
<keyword evidence="9" id="KW-1185">Reference proteome</keyword>
<dbReference type="HOGENOM" id="CLU_411076_0_0_1"/>
<dbReference type="InterPro" id="IPR040182">
    <property type="entry name" value="ATG13"/>
</dbReference>
<feature type="region of interest" description="Disordered" evidence="6">
    <location>
        <begin position="259"/>
        <end position="386"/>
    </location>
</feature>
<sequence>MVSILSDKDILQLIDTFFLKSTCLICSSNITEQSTFQKINRFDDEWFNSTDTNIESFPPILKGWSNYDGKHPLPALVIETFLDLRQLSSSHTVRLKDNEENSWIVCKGGKKTEIVLERWLIELDDTSPTFKAYRVSDEEKNSVQKQLALLLSYLHTLLQLLPSHDLSLTLSKQGSTRTPTPAVDIGARILDGSKPILSKGRIGLSKLIISTYSNVVNETNISPHLEQRKITPVWTKFGLLRVSVSYRRDCQFEIRDSDDNTINKKQPETITKESMSLSPRTKEHLGISPATQTLQRRRLSTSKPIQPFKVGSVSNANSRNPSNSSMIGIPQAHRPSISSITGAPQIPTTHIESTSIESGSRFSSSFGRLRRHSSLKSNENPLLNATKKVPDTSSEELLDFVKLLDQKPQLKIKKVNSNNGQISSSLIKFQNLKPSNDLLSEDLSMSYSMEPNQISHSRRSGSHSPRPSFSPGIHNKVSPSYTFFKGSSSAVNSRRNSLDKGRQPSILPPIYGGESMSRQDFTKETSSSASSTASGGSFRDDELLSTNVKSKDIIGQNSYKYHTSLSPKSIESVMGLHTRNRFQFQQPHHFSQPTIATAPAHAIIHKPKIHSTEMLNRESNIIDELHDYETNGKPRIDEPNAQDGGRNADNTDEDDLVFFMSDMNLPNQ</sequence>